<keyword evidence="3" id="KW-0489">Methyltransferase</keyword>
<dbReference type="Proteomes" id="UP000199184">
    <property type="component" value="Unassembled WGS sequence"/>
</dbReference>
<sequence>MDRHRCRFCAQELDETFVDLGLSPLANSYLPPEQADATEPTYPLHARACGACGLVQLPQFEPAASIFEQYLYYSSYSESWLRHAESYAAAMIARAKLGAASEVIEIASNDGYLLQYFLHAGIRALGIEPASGPAAAAIAKGIPTRTCYFGRDVATTLRAAGHRPELIVANNVLPHVPDINDFVAGLRILLPETGRATLELPHLLHLIEGVQFDTIYHEHLSYFSLATLETVFRAHALRVFDVDELPTHGGSLRLHVCSETAPPSASLALESLRRRETLAGLDRPASYRDFQAKVAAKRETIRDFLVAARRAGKTVLAYGAPAKGNTLLNYCGITRELIPFTVDRNPHKQGLLLPGSHLPIRDPAALIAARPDYVFILPWNLKDEIIAQLAEVRAWGGQFVVPTPYLTIIS</sequence>
<dbReference type="RefSeq" id="WP_091964814.1">
    <property type="nucleotide sequence ID" value="NZ_FMAI01000018.1"/>
</dbReference>
<evidence type="ECO:0000313" key="3">
    <source>
        <dbReference type="EMBL" id="SCB53198.1"/>
    </source>
</evidence>
<dbReference type="GO" id="GO:0032259">
    <property type="term" value="P:methylation"/>
    <property type="evidence" value="ECO:0007669"/>
    <property type="project" value="UniProtKB-KW"/>
</dbReference>
<dbReference type="InterPro" id="IPR029063">
    <property type="entry name" value="SAM-dependent_MTases_sf"/>
</dbReference>
<dbReference type="Pfam" id="PF08421">
    <property type="entry name" value="Methyltransf_13"/>
    <property type="match status" value="1"/>
</dbReference>
<dbReference type="AlphaFoldDB" id="A0A1C3XLQ8"/>
<feature type="domain" description="Methyltransferase putative zinc binding" evidence="1">
    <location>
        <begin position="6"/>
        <end position="67"/>
    </location>
</feature>
<accession>A0A1C3XLQ8</accession>
<organism evidence="3 4">
    <name type="scientific">Bradyrhizobium shewense</name>
    <dbReference type="NCBI Taxonomy" id="1761772"/>
    <lineage>
        <taxon>Bacteria</taxon>
        <taxon>Pseudomonadati</taxon>
        <taxon>Pseudomonadota</taxon>
        <taxon>Alphaproteobacteria</taxon>
        <taxon>Hyphomicrobiales</taxon>
        <taxon>Nitrobacteraceae</taxon>
        <taxon>Bradyrhizobium</taxon>
    </lineage>
</organism>
<dbReference type="Gene3D" id="3.40.50.720">
    <property type="entry name" value="NAD(P)-binding Rossmann-like Domain"/>
    <property type="match status" value="1"/>
</dbReference>
<gene>
    <name evidence="3" type="ORF">GA0061098_1018173</name>
</gene>
<keyword evidence="4" id="KW-1185">Reference proteome</keyword>
<dbReference type="InterPro" id="IPR038576">
    <property type="entry name" value="Methyltransf_Zn-bd_dom_put_sf"/>
</dbReference>
<dbReference type="Pfam" id="PF08484">
    <property type="entry name" value="Methyltransf_14"/>
    <property type="match status" value="1"/>
</dbReference>
<reference evidence="4" key="1">
    <citation type="submission" date="2016-08" db="EMBL/GenBank/DDBJ databases">
        <authorList>
            <person name="Varghese N."/>
            <person name="Submissions Spin"/>
        </authorList>
    </citation>
    <scope>NUCLEOTIDE SEQUENCE [LARGE SCALE GENOMIC DNA]</scope>
    <source>
        <strain evidence="4">ERR11</strain>
    </source>
</reference>
<name>A0A1C3XLQ8_9BRAD</name>
<dbReference type="PANTHER" id="PTHR43861:SF5">
    <property type="entry name" value="BLL5978 PROTEIN"/>
    <property type="match status" value="1"/>
</dbReference>
<dbReference type="GO" id="GO:0008168">
    <property type="term" value="F:methyltransferase activity"/>
    <property type="evidence" value="ECO:0007669"/>
    <property type="project" value="UniProtKB-KW"/>
</dbReference>
<dbReference type="Pfam" id="PF13489">
    <property type="entry name" value="Methyltransf_23"/>
    <property type="match status" value="1"/>
</dbReference>
<dbReference type="Gene3D" id="6.20.50.110">
    <property type="entry name" value="Methyltransferase, zinc-binding domain"/>
    <property type="match status" value="1"/>
</dbReference>
<dbReference type="InterPro" id="IPR013691">
    <property type="entry name" value="MeTrfase_14"/>
</dbReference>
<evidence type="ECO:0000313" key="4">
    <source>
        <dbReference type="Proteomes" id="UP000199184"/>
    </source>
</evidence>
<keyword evidence="3" id="KW-0808">Transferase</keyword>
<dbReference type="InterPro" id="IPR013630">
    <property type="entry name" value="Methyltransf_Zn-bd_dom_put"/>
</dbReference>
<dbReference type="Gene3D" id="3.40.50.150">
    <property type="entry name" value="Vaccinia Virus protein VP39"/>
    <property type="match status" value="1"/>
</dbReference>
<proteinExistence type="predicted"/>
<dbReference type="EMBL" id="FMAI01000018">
    <property type="protein sequence ID" value="SCB53198.1"/>
    <property type="molecule type" value="Genomic_DNA"/>
</dbReference>
<protein>
    <submittedName>
        <fullName evidence="3">Methyltransferase domain-containing protein</fullName>
    </submittedName>
</protein>
<evidence type="ECO:0000259" key="1">
    <source>
        <dbReference type="Pfam" id="PF08421"/>
    </source>
</evidence>
<dbReference type="SUPFAM" id="SSF53335">
    <property type="entry name" value="S-adenosyl-L-methionine-dependent methyltransferases"/>
    <property type="match status" value="1"/>
</dbReference>
<evidence type="ECO:0000259" key="2">
    <source>
        <dbReference type="Pfam" id="PF08484"/>
    </source>
</evidence>
<dbReference type="PANTHER" id="PTHR43861">
    <property type="entry name" value="TRANS-ACONITATE 2-METHYLTRANSFERASE-RELATED"/>
    <property type="match status" value="1"/>
</dbReference>
<feature type="domain" description="C-methyltransferase" evidence="2">
    <location>
        <begin position="246"/>
        <end position="404"/>
    </location>
</feature>